<proteinExistence type="inferred from homology"/>
<keyword evidence="3" id="KW-0813">Transport</keyword>
<dbReference type="InterPro" id="IPR052168">
    <property type="entry name" value="Cytochrome_b561_oxidase"/>
</dbReference>
<evidence type="ECO:0000256" key="4">
    <source>
        <dbReference type="ARBA" id="ARBA00022475"/>
    </source>
</evidence>
<evidence type="ECO:0000256" key="8">
    <source>
        <dbReference type="ARBA" id="ARBA00022982"/>
    </source>
</evidence>
<evidence type="ECO:0000313" key="16">
    <source>
        <dbReference type="Proteomes" id="UP000190135"/>
    </source>
</evidence>
<feature type="transmembrane region" description="Helical" evidence="13">
    <location>
        <begin position="103"/>
        <end position="121"/>
    </location>
</feature>
<keyword evidence="10" id="KW-0408">Iron</keyword>
<dbReference type="GO" id="GO:0046872">
    <property type="term" value="F:metal ion binding"/>
    <property type="evidence" value="ECO:0007669"/>
    <property type="project" value="UniProtKB-KW"/>
</dbReference>
<keyword evidence="4" id="KW-1003">Cell membrane</keyword>
<evidence type="ECO:0000256" key="11">
    <source>
        <dbReference type="ARBA" id="ARBA00023136"/>
    </source>
</evidence>
<dbReference type="SUPFAM" id="SSF81342">
    <property type="entry name" value="Transmembrane di-heme cytochromes"/>
    <property type="match status" value="1"/>
</dbReference>
<evidence type="ECO:0000259" key="14">
    <source>
        <dbReference type="Pfam" id="PF01292"/>
    </source>
</evidence>
<dbReference type="EMBL" id="FUXL01000002">
    <property type="protein sequence ID" value="SJZ63436.1"/>
    <property type="molecule type" value="Genomic_DNA"/>
</dbReference>
<dbReference type="RefSeq" id="WP_078706735.1">
    <property type="nucleotide sequence ID" value="NZ_FUXL01000002.1"/>
</dbReference>
<dbReference type="PANTHER" id="PTHR30529">
    <property type="entry name" value="CYTOCHROME B561"/>
    <property type="match status" value="1"/>
</dbReference>
<evidence type="ECO:0000256" key="1">
    <source>
        <dbReference type="ARBA" id="ARBA00001970"/>
    </source>
</evidence>
<reference evidence="15 16" key="1">
    <citation type="submission" date="2017-02" db="EMBL/GenBank/DDBJ databases">
        <authorList>
            <person name="Peterson S.W."/>
        </authorList>
    </citation>
    <scope>NUCLEOTIDE SEQUENCE [LARGE SCALE GENOMIC DNA]</scope>
    <source>
        <strain evidence="15 16">USBA 369</strain>
    </source>
</reference>
<keyword evidence="16" id="KW-1185">Reference proteome</keyword>
<organism evidence="15 16">
    <name type="scientific">Consotaella salsifontis</name>
    <dbReference type="NCBI Taxonomy" id="1365950"/>
    <lineage>
        <taxon>Bacteria</taxon>
        <taxon>Pseudomonadati</taxon>
        <taxon>Pseudomonadota</taxon>
        <taxon>Alphaproteobacteria</taxon>
        <taxon>Hyphomicrobiales</taxon>
        <taxon>Aurantimonadaceae</taxon>
        <taxon>Consotaella</taxon>
    </lineage>
</organism>
<feature type="transmembrane region" description="Helical" evidence="13">
    <location>
        <begin position="133"/>
        <end position="156"/>
    </location>
</feature>
<dbReference type="InterPro" id="IPR011577">
    <property type="entry name" value="Cyt_b561_bac/Ni-Hgenase"/>
</dbReference>
<feature type="transmembrane region" description="Helical" evidence="13">
    <location>
        <begin position="12"/>
        <end position="31"/>
    </location>
</feature>
<keyword evidence="9 13" id="KW-1133">Transmembrane helix</keyword>
<evidence type="ECO:0000313" key="15">
    <source>
        <dbReference type="EMBL" id="SJZ63436.1"/>
    </source>
</evidence>
<evidence type="ECO:0000256" key="12">
    <source>
        <dbReference type="ARBA" id="ARBA00037975"/>
    </source>
</evidence>
<keyword evidence="7" id="KW-0479">Metal-binding</keyword>
<evidence type="ECO:0000256" key="7">
    <source>
        <dbReference type="ARBA" id="ARBA00022723"/>
    </source>
</evidence>
<accession>A0A1T4M9C1</accession>
<dbReference type="GO" id="GO:0009055">
    <property type="term" value="F:electron transfer activity"/>
    <property type="evidence" value="ECO:0007669"/>
    <property type="project" value="InterPro"/>
</dbReference>
<feature type="domain" description="Cytochrome b561 bacterial/Ni-hydrogenase" evidence="14">
    <location>
        <begin position="11"/>
        <end position="166"/>
    </location>
</feature>
<dbReference type="AlphaFoldDB" id="A0A1T4M9C1"/>
<dbReference type="GO" id="GO:0022904">
    <property type="term" value="P:respiratory electron transport chain"/>
    <property type="evidence" value="ECO:0007669"/>
    <property type="project" value="InterPro"/>
</dbReference>
<evidence type="ECO:0000256" key="9">
    <source>
        <dbReference type="ARBA" id="ARBA00022989"/>
    </source>
</evidence>
<name>A0A1T4M9C1_9HYPH</name>
<evidence type="ECO:0000256" key="3">
    <source>
        <dbReference type="ARBA" id="ARBA00022448"/>
    </source>
</evidence>
<evidence type="ECO:0000256" key="5">
    <source>
        <dbReference type="ARBA" id="ARBA00022617"/>
    </source>
</evidence>
<keyword evidence="8" id="KW-0249">Electron transport</keyword>
<dbReference type="Pfam" id="PF01292">
    <property type="entry name" value="Ni_hydr_CYTB"/>
    <property type="match status" value="1"/>
</dbReference>
<evidence type="ECO:0000256" key="2">
    <source>
        <dbReference type="ARBA" id="ARBA00004651"/>
    </source>
</evidence>
<feature type="transmembrane region" description="Helical" evidence="13">
    <location>
        <begin position="55"/>
        <end position="73"/>
    </location>
</feature>
<comment type="cofactor">
    <cofactor evidence="1">
        <name>heme b</name>
        <dbReference type="ChEBI" id="CHEBI:60344"/>
    </cofactor>
</comment>
<protein>
    <submittedName>
        <fullName evidence="15">Cytochrome b561</fullName>
    </submittedName>
</protein>
<keyword evidence="6 13" id="KW-0812">Transmembrane</keyword>
<dbReference type="Proteomes" id="UP000190135">
    <property type="component" value="Unassembled WGS sequence"/>
</dbReference>
<evidence type="ECO:0000256" key="10">
    <source>
        <dbReference type="ARBA" id="ARBA00023004"/>
    </source>
</evidence>
<gene>
    <name evidence="15" type="ORF">SAMN05428963_10217</name>
</gene>
<dbReference type="OrthoDB" id="8156287at2"/>
<evidence type="ECO:0000256" key="6">
    <source>
        <dbReference type="ARBA" id="ARBA00022692"/>
    </source>
</evidence>
<dbReference type="PANTHER" id="PTHR30529:SF1">
    <property type="entry name" value="CYTOCHROME B561 HOMOLOG 2"/>
    <property type="match status" value="1"/>
</dbReference>
<comment type="subcellular location">
    <subcellularLocation>
        <location evidence="2">Cell membrane</location>
        <topology evidence="2">Multi-pass membrane protein</topology>
    </subcellularLocation>
</comment>
<dbReference type="GO" id="GO:0005886">
    <property type="term" value="C:plasma membrane"/>
    <property type="evidence" value="ECO:0007669"/>
    <property type="project" value="UniProtKB-SubCell"/>
</dbReference>
<keyword evidence="11 13" id="KW-0472">Membrane</keyword>
<sequence>MQNHTPRRPSWSALNIWMHWLIAALIVVQILDHDAMEDAWRNALRGASEGESDALMVWLHIGVGFTIFVFALVRLADRLIRGRPPHPEDEPVWALWLAKSVHALLYLALILMPISGLVAWFGGVEGAGSAHSLIWTIMLVLIGVHILGALTQHFIFRTNVLTRMVRPDSAGSGQ</sequence>
<dbReference type="InterPro" id="IPR016174">
    <property type="entry name" value="Di-haem_cyt_TM"/>
</dbReference>
<keyword evidence="5" id="KW-0349">Heme</keyword>
<evidence type="ECO:0000256" key="13">
    <source>
        <dbReference type="SAM" id="Phobius"/>
    </source>
</evidence>
<comment type="similarity">
    <text evidence="12">Belongs to the cytochrome b561 family.</text>
</comment>
<dbReference type="GO" id="GO:0020037">
    <property type="term" value="F:heme binding"/>
    <property type="evidence" value="ECO:0007669"/>
    <property type="project" value="TreeGrafter"/>
</dbReference>